<dbReference type="Proteomes" id="UP000694865">
    <property type="component" value="Unplaced"/>
</dbReference>
<feature type="compositionally biased region" description="Polar residues" evidence="1">
    <location>
        <begin position="1106"/>
        <end position="1131"/>
    </location>
</feature>
<feature type="domain" description="BTB" evidence="2">
    <location>
        <begin position="260"/>
        <end position="327"/>
    </location>
</feature>
<dbReference type="PROSITE" id="PS50097">
    <property type="entry name" value="BTB"/>
    <property type="match status" value="2"/>
</dbReference>
<feature type="region of interest" description="Disordered" evidence="1">
    <location>
        <begin position="873"/>
        <end position="1040"/>
    </location>
</feature>
<evidence type="ECO:0000313" key="4">
    <source>
        <dbReference type="RefSeq" id="XP_002739164.1"/>
    </source>
</evidence>
<feature type="compositionally biased region" description="Low complexity" evidence="1">
    <location>
        <begin position="978"/>
        <end position="997"/>
    </location>
</feature>
<dbReference type="PANTHER" id="PTHR22427">
    <property type="entry name" value="GH15728P"/>
    <property type="match status" value="1"/>
</dbReference>
<feature type="region of interest" description="Disordered" evidence="1">
    <location>
        <begin position="592"/>
        <end position="854"/>
    </location>
</feature>
<organism evidence="3 4">
    <name type="scientific">Saccoglossus kowalevskii</name>
    <name type="common">Acorn worm</name>
    <dbReference type="NCBI Taxonomy" id="10224"/>
    <lineage>
        <taxon>Eukaryota</taxon>
        <taxon>Metazoa</taxon>
        <taxon>Hemichordata</taxon>
        <taxon>Enteropneusta</taxon>
        <taxon>Harrimaniidae</taxon>
        <taxon>Saccoglossus</taxon>
    </lineage>
</organism>
<feature type="compositionally biased region" description="Polar residues" evidence="1">
    <location>
        <begin position="790"/>
        <end position="801"/>
    </location>
</feature>
<feature type="compositionally biased region" description="Basic and acidic residues" evidence="1">
    <location>
        <begin position="654"/>
        <end position="663"/>
    </location>
</feature>
<dbReference type="InterPro" id="IPR043225">
    <property type="entry name" value="BACK_BTBD8"/>
</dbReference>
<dbReference type="GeneID" id="100378136"/>
<gene>
    <name evidence="4" type="primary">LOC100378136</name>
</gene>
<feature type="compositionally biased region" description="Polar residues" evidence="1">
    <location>
        <begin position="827"/>
        <end position="854"/>
    </location>
</feature>
<dbReference type="RefSeq" id="XP_002739164.1">
    <property type="nucleotide sequence ID" value="XM_002739118.2"/>
</dbReference>
<evidence type="ECO:0000313" key="3">
    <source>
        <dbReference type="Proteomes" id="UP000694865"/>
    </source>
</evidence>
<evidence type="ECO:0000256" key="1">
    <source>
        <dbReference type="SAM" id="MobiDB-lite"/>
    </source>
</evidence>
<feature type="compositionally biased region" description="Low complexity" evidence="1">
    <location>
        <begin position="718"/>
        <end position="734"/>
    </location>
</feature>
<feature type="compositionally biased region" description="Basic and acidic residues" evidence="1">
    <location>
        <begin position="873"/>
        <end position="902"/>
    </location>
</feature>
<dbReference type="SMART" id="SM00225">
    <property type="entry name" value="BTB"/>
    <property type="match status" value="1"/>
</dbReference>
<reference evidence="4" key="1">
    <citation type="submission" date="2025-08" db="UniProtKB">
        <authorList>
            <consortium name="RefSeq"/>
        </authorList>
    </citation>
    <scope>IDENTIFICATION</scope>
    <source>
        <tissue evidence="4">Testes</tissue>
    </source>
</reference>
<feature type="compositionally biased region" description="Polar residues" evidence="1">
    <location>
        <begin position="1070"/>
        <end position="1084"/>
    </location>
</feature>
<dbReference type="Gene3D" id="3.30.710.10">
    <property type="entry name" value="Potassium Channel Kv1.1, Chain A"/>
    <property type="match status" value="2"/>
</dbReference>
<protein>
    <submittedName>
        <fullName evidence="4">Uncharacterized protein LOC100378136</fullName>
    </submittedName>
</protein>
<dbReference type="InterPro" id="IPR011333">
    <property type="entry name" value="SKP1/BTB/POZ_sf"/>
</dbReference>
<dbReference type="InterPro" id="IPR000210">
    <property type="entry name" value="BTB/POZ_dom"/>
</dbReference>
<feature type="compositionally biased region" description="Basic and acidic residues" evidence="1">
    <location>
        <begin position="675"/>
        <end position="684"/>
    </location>
</feature>
<proteinExistence type="predicted"/>
<dbReference type="Pfam" id="PF26017">
    <property type="entry name" value="BACK_BTBD8"/>
    <property type="match status" value="1"/>
</dbReference>
<feature type="domain" description="BTB" evidence="2">
    <location>
        <begin position="49"/>
        <end position="107"/>
    </location>
</feature>
<accession>A0ABM0GWY3</accession>
<sequence length="1131" mass="125927">MTAKHVGGGAQMSDAFIEKTAKEKARLVHKLSNQLKTDMARLLEDTENADIILVCGGEHLLSHKIMLESRVPEFYNYFIGDQCTAKKIMMHCVLLDDLKAFLRDIYTLNEIITWRDTIKEWIKKQQLANTHVAADTEDMDVTLLTNGRDADVQMISQEMDAVPDDEVAMATTEDCNGNESGAFGEAVAMAVDVNSDVQLESGEKVASMEVGFQETEERFVNGKVATEIIVPAEYLEANMPEATCDLARDLLRMFVKQKATDIGLRVQGRLIKAHRFVLCCRSVYFTAMLCGGWAESTAEEIYLHDVSCSTALAALYYVYGGVMEHPNDANIGELVQMSDMYGLDGLKDNAAFILRRDKCHFFHKPCNICITGVPECLALSTAYGLHVISENCLRWITKHLDKVWSTKTFAVQSEEVLQHSFGYATSSLGLDNAVAMAMQCDKLLTSLPHVKWVEPVRCLATNLHTTCLDYLVKNFWEVVDHPTFAILLSASSWSHGLIEDLFNTIVQNLTVDNGCRMFVAANRLKGQSKFQDWNQDILNLVNSLHDGTRAYMVNNVNFLLHTKDWQLIPESLQNNIKQDALFVDDTKKSTIPKPTLSSSLMGPGRTGIPGIKRPSRLPTTLRSIKDKTSKITIADRPKTAPPAVRESRPQSPAVDKRTKEKRNLQQPRPSASSKVETKQDKKSTAMETRSLTRQASRPSSLPTKTMTVKPIEEKTKQTTQTARQQSRRPASASPTVQRSQRTTTTAIRSPLSPHMQRTTRDAFKTPLTLPVQKSARPSPVVKSPMLSPTEPLQNRIPSKTATWPRASTAKARSKNNSQNSKTDKLIKSNQKSMDTISTTKPKTPVSQRRSTDNTSLLISPQKERSFGFGFKASQEKERTQLSSPQKEHSFGFKATQEKEGKFKSPAVQYSSSGARPKIPSSPRNYGRKLAGLKSPNRVNEQPMEVEVSSQAVCEKTSYDMSEDIMQSPWRDETEPEMQLSRESSVYSSVSEQSSQELPLRHVSPQRQLCSPGQSASSLDSSETPAKIKKSGSWRRYTTDSEVSVTENITAWRKINQETEQKSVHGVSEVCESSNASSPGSTPGSPNRRLGARPKVRCGIPRPIKSPSPTLANKMYTSPAESNIPTKTFLRN</sequence>
<feature type="compositionally biased region" description="Polar residues" evidence="1">
    <location>
        <begin position="664"/>
        <end position="674"/>
    </location>
</feature>
<dbReference type="SUPFAM" id="SSF54695">
    <property type="entry name" value="POZ domain"/>
    <property type="match status" value="2"/>
</dbReference>
<name>A0ABM0GWY3_SACKO</name>
<dbReference type="Pfam" id="PF00651">
    <property type="entry name" value="BTB"/>
    <property type="match status" value="2"/>
</dbReference>
<feature type="compositionally biased region" description="Polar residues" evidence="1">
    <location>
        <begin position="1004"/>
        <end position="1023"/>
    </location>
</feature>
<keyword evidence="3" id="KW-1185">Reference proteome</keyword>
<feature type="region of interest" description="Disordered" evidence="1">
    <location>
        <begin position="1056"/>
        <end position="1131"/>
    </location>
</feature>
<dbReference type="CDD" id="cd18490">
    <property type="entry name" value="BACK_BTBD8"/>
    <property type="match status" value="1"/>
</dbReference>
<feature type="compositionally biased region" description="Polar residues" evidence="1">
    <location>
        <begin position="735"/>
        <end position="747"/>
    </location>
</feature>
<dbReference type="PANTHER" id="PTHR22427:SF7">
    <property type="entry name" value="GH15728P"/>
    <property type="match status" value="1"/>
</dbReference>
<feature type="compositionally biased region" description="Basic and acidic residues" evidence="1">
    <location>
        <begin position="623"/>
        <end position="638"/>
    </location>
</feature>
<dbReference type="CDD" id="cd18286">
    <property type="entry name" value="BTB2_POZ_BTBD8"/>
    <property type="match status" value="1"/>
</dbReference>
<feature type="compositionally biased region" description="Polar residues" evidence="1">
    <location>
        <begin position="685"/>
        <end position="706"/>
    </location>
</feature>
<evidence type="ECO:0000259" key="2">
    <source>
        <dbReference type="PROSITE" id="PS50097"/>
    </source>
</evidence>